<gene>
    <name evidence="2" type="ORF">BD821_11063</name>
</gene>
<dbReference type="Proteomes" id="UP000239863">
    <property type="component" value="Unassembled WGS sequence"/>
</dbReference>
<keyword evidence="1" id="KW-1133">Transmembrane helix</keyword>
<keyword evidence="1" id="KW-0812">Transmembrane</keyword>
<evidence type="ECO:0000313" key="2">
    <source>
        <dbReference type="EMBL" id="PPK48097.1"/>
    </source>
</evidence>
<keyword evidence="1" id="KW-0472">Membrane</keyword>
<feature type="transmembrane region" description="Helical" evidence="1">
    <location>
        <begin position="73"/>
        <end position="93"/>
    </location>
</feature>
<accession>A0A2S6FXF5</accession>
<dbReference type="EMBL" id="PTIS01000010">
    <property type="protein sequence ID" value="PPK48097.1"/>
    <property type="molecule type" value="Genomic_DNA"/>
</dbReference>
<reference evidence="2 3" key="1">
    <citation type="submission" date="2018-02" db="EMBL/GenBank/DDBJ databases">
        <title>Genomic Encyclopedia of Archaeal and Bacterial Type Strains, Phase II (KMG-II): from individual species to whole genera.</title>
        <authorList>
            <person name="Goeker M."/>
        </authorList>
    </citation>
    <scope>NUCLEOTIDE SEQUENCE [LARGE SCALE GENOMIC DNA]</scope>
    <source>
        <strain evidence="2 3">DSM 15099</strain>
    </source>
</reference>
<organism evidence="2 3">
    <name type="scientific">Clostridium algidicarnis DSM 15099</name>
    <dbReference type="NCBI Taxonomy" id="1121295"/>
    <lineage>
        <taxon>Bacteria</taxon>
        <taxon>Bacillati</taxon>
        <taxon>Bacillota</taxon>
        <taxon>Clostridia</taxon>
        <taxon>Eubacteriales</taxon>
        <taxon>Clostridiaceae</taxon>
        <taxon>Clostridium</taxon>
    </lineage>
</organism>
<dbReference type="OrthoDB" id="1755878at2"/>
<comment type="caution">
    <text evidence="2">The sequence shown here is derived from an EMBL/GenBank/DDBJ whole genome shotgun (WGS) entry which is preliminary data.</text>
</comment>
<dbReference type="AlphaFoldDB" id="A0A2S6FXF5"/>
<protein>
    <submittedName>
        <fullName evidence="2">Uncharacterized protein</fullName>
    </submittedName>
</protein>
<feature type="transmembrane region" description="Helical" evidence="1">
    <location>
        <begin position="34"/>
        <end position="53"/>
    </location>
</feature>
<dbReference type="RefSeq" id="WP_104410060.1">
    <property type="nucleotide sequence ID" value="NZ_PTIS01000010.1"/>
</dbReference>
<evidence type="ECO:0000313" key="3">
    <source>
        <dbReference type="Proteomes" id="UP000239863"/>
    </source>
</evidence>
<evidence type="ECO:0000256" key="1">
    <source>
        <dbReference type="SAM" id="Phobius"/>
    </source>
</evidence>
<feature type="transmembrane region" description="Helical" evidence="1">
    <location>
        <begin position="99"/>
        <end position="118"/>
    </location>
</feature>
<sequence>MKKIKLTNILGIIGALIWGLTIFARDSNLISNEAINFILGIAPNIGATWNFAFIAESLYTSFYKKEYTFKHTIITLVGICVLALASEIIHIFLNTPFDIFDIIATFISAIIYAILVKIKKR</sequence>
<proteinExistence type="predicted"/>
<name>A0A2S6FXF5_9CLOT</name>